<dbReference type="GO" id="GO:0004523">
    <property type="term" value="F:RNA-DNA hybrid ribonuclease activity"/>
    <property type="evidence" value="ECO:0007669"/>
    <property type="project" value="InterPro"/>
</dbReference>
<dbReference type="Gene3D" id="3.30.420.10">
    <property type="entry name" value="Ribonuclease H-like superfamily/Ribonuclease H"/>
    <property type="match status" value="1"/>
</dbReference>
<sequence>MLLGPDQAERVLRIPLAVSSPPNVVVWRYEGFGEYSVKSGYKALFEELHSMGDYLYDTATMSEFYNKMWALQLPSKVKIYMWKLHNNFLPKFGNLAKRKLLVDGDCPLCKEAEETAEHLVRSCHILQDIWMHLKIAVSPAMVASDYKIWWTIHEMVGFDQGYVLEFETISALRLPVQNTMKDLWRPLERGNIKINFDASFHAASHSSISGFIARNDSGQIMGAGTYPNSDVADAFVAEASACERAVIFATEMGFRDVHFERDSLTVIKKIYSREEDKSVLRFKILKIIRGTLTGLLSVLFVGKLAQRRMHLRVKVVGTKRLCTGLKKPHMWWIRLWLRTGFNGYAEEWIAIRSFVAWRNSILYSMEVIKAFSL</sequence>
<reference evidence="3 4" key="1">
    <citation type="journal article" date="2019" name="Genome Biol. Evol.">
        <title>Insights into the evolution of the New World diploid cottons (Gossypium, subgenus Houzingenia) based on genome sequencing.</title>
        <authorList>
            <person name="Grover C.E."/>
            <person name="Arick M.A. 2nd"/>
            <person name="Thrash A."/>
            <person name="Conover J.L."/>
            <person name="Sanders W.S."/>
            <person name="Peterson D.G."/>
            <person name="Frelichowski J.E."/>
            <person name="Scheffler J.A."/>
            <person name="Scheffler B.E."/>
            <person name="Wendel J.F."/>
        </authorList>
    </citation>
    <scope>NUCLEOTIDE SEQUENCE [LARGE SCALE GENOMIC DNA]</scope>
    <source>
        <strain evidence="3">185</strain>
        <tissue evidence="3">Leaf</tissue>
    </source>
</reference>
<dbReference type="Pfam" id="PF13966">
    <property type="entry name" value="zf-RVT"/>
    <property type="match status" value="1"/>
</dbReference>
<dbReference type="InterPro" id="IPR002156">
    <property type="entry name" value="RNaseH_domain"/>
</dbReference>
<dbReference type="AlphaFoldDB" id="A0A7J8YQ96"/>
<dbReference type="InterPro" id="IPR044730">
    <property type="entry name" value="RNase_H-like_dom_plant"/>
</dbReference>
<evidence type="ECO:0008006" key="5">
    <source>
        <dbReference type="Google" id="ProtNLM"/>
    </source>
</evidence>
<evidence type="ECO:0000259" key="1">
    <source>
        <dbReference type="Pfam" id="PF13456"/>
    </source>
</evidence>
<feature type="domain" description="RNase H type-1" evidence="1">
    <location>
        <begin position="195"/>
        <end position="289"/>
    </location>
</feature>
<dbReference type="SUPFAM" id="SSF53098">
    <property type="entry name" value="Ribonuclease H-like"/>
    <property type="match status" value="1"/>
</dbReference>
<feature type="domain" description="Reverse transcriptase zinc-binding" evidence="2">
    <location>
        <begin position="35"/>
        <end position="130"/>
    </location>
</feature>
<dbReference type="Proteomes" id="UP000593577">
    <property type="component" value="Unassembled WGS sequence"/>
</dbReference>
<evidence type="ECO:0000259" key="2">
    <source>
        <dbReference type="Pfam" id="PF13966"/>
    </source>
</evidence>
<evidence type="ECO:0000313" key="3">
    <source>
        <dbReference type="EMBL" id="MBA0701500.1"/>
    </source>
</evidence>
<dbReference type="PANTHER" id="PTHR47074:SF61">
    <property type="entry name" value="RNASE H TYPE-1 DOMAIN-CONTAINING PROTEIN"/>
    <property type="match status" value="1"/>
</dbReference>
<name>A0A7J8YQ96_GOSAI</name>
<accession>A0A7J8YQ96</accession>
<dbReference type="EMBL" id="JABFAA010283806">
    <property type="protein sequence ID" value="MBA0701500.1"/>
    <property type="molecule type" value="Genomic_DNA"/>
</dbReference>
<dbReference type="InterPro" id="IPR026960">
    <property type="entry name" value="RVT-Znf"/>
</dbReference>
<proteinExistence type="predicted"/>
<dbReference type="InterPro" id="IPR036397">
    <property type="entry name" value="RNaseH_sf"/>
</dbReference>
<comment type="caution">
    <text evidence="3">The sequence shown here is derived from an EMBL/GenBank/DDBJ whole genome shotgun (WGS) entry which is preliminary data.</text>
</comment>
<keyword evidence="4" id="KW-1185">Reference proteome</keyword>
<protein>
    <recommendedName>
        <fullName evidence="5">Reverse transcriptase zinc-binding domain-containing protein</fullName>
    </recommendedName>
</protein>
<dbReference type="InterPro" id="IPR052929">
    <property type="entry name" value="RNase_H-like_EbsB-rel"/>
</dbReference>
<dbReference type="PANTHER" id="PTHR47074">
    <property type="entry name" value="BNAC02G40300D PROTEIN"/>
    <property type="match status" value="1"/>
</dbReference>
<dbReference type="InterPro" id="IPR012337">
    <property type="entry name" value="RNaseH-like_sf"/>
</dbReference>
<dbReference type="CDD" id="cd06222">
    <property type="entry name" value="RNase_H_like"/>
    <property type="match status" value="1"/>
</dbReference>
<evidence type="ECO:0000313" key="4">
    <source>
        <dbReference type="Proteomes" id="UP000593577"/>
    </source>
</evidence>
<dbReference type="Pfam" id="PF13456">
    <property type="entry name" value="RVT_3"/>
    <property type="match status" value="1"/>
</dbReference>
<organism evidence="3 4">
    <name type="scientific">Gossypium aridum</name>
    <name type="common">American cotton</name>
    <name type="synonym">Erioxylum aridum</name>
    <dbReference type="NCBI Taxonomy" id="34290"/>
    <lineage>
        <taxon>Eukaryota</taxon>
        <taxon>Viridiplantae</taxon>
        <taxon>Streptophyta</taxon>
        <taxon>Embryophyta</taxon>
        <taxon>Tracheophyta</taxon>
        <taxon>Spermatophyta</taxon>
        <taxon>Magnoliopsida</taxon>
        <taxon>eudicotyledons</taxon>
        <taxon>Gunneridae</taxon>
        <taxon>Pentapetalae</taxon>
        <taxon>rosids</taxon>
        <taxon>malvids</taxon>
        <taxon>Malvales</taxon>
        <taxon>Malvaceae</taxon>
        <taxon>Malvoideae</taxon>
        <taxon>Gossypium</taxon>
    </lineage>
</organism>
<dbReference type="GO" id="GO:0003676">
    <property type="term" value="F:nucleic acid binding"/>
    <property type="evidence" value="ECO:0007669"/>
    <property type="project" value="InterPro"/>
</dbReference>
<gene>
    <name evidence="3" type="ORF">Goari_005501</name>
</gene>